<dbReference type="PROSITE" id="PS50075">
    <property type="entry name" value="CARRIER"/>
    <property type="match status" value="1"/>
</dbReference>
<keyword evidence="6" id="KW-1185">Reference proteome</keyword>
<evidence type="ECO:0000256" key="2">
    <source>
        <dbReference type="ARBA" id="ARBA00022450"/>
    </source>
</evidence>
<dbReference type="SUPFAM" id="SSF53474">
    <property type="entry name" value="alpha/beta-Hydrolases"/>
    <property type="match status" value="1"/>
</dbReference>
<dbReference type="InterPro" id="IPR001031">
    <property type="entry name" value="Thioesterase"/>
</dbReference>
<organism evidence="5 6">
    <name type="scientific">Mycobacterium simulans</name>
    <dbReference type="NCBI Taxonomy" id="627089"/>
    <lineage>
        <taxon>Bacteria</taxon>
        <taxon>Bacillati</taxon>
        <taxon>Actinomycetota</taxon>
        <taxon>Actinomycetes</taxon>
        <taxon>Mycobacteriales</taxon>
        <taxon>Mycobacteriaceae</taxon>
        <taxon>Mycobacterium</taxon>
    </lineage>
</organism>
<dbReference type="Gene3D" id="3.40.50.1820">
    <property type="entry name" value="alpha/beta hydrolase"/>
    <property type="match status" value="1"/>
</dbReference>
<evidence type="ECO:0000313" key="5">
    <source>
        <dbReference type="EMBL" id="SOJ52495.1"/>
    </source>
</evidence>
<dbReference type="Proteomes" id="UP000554965">
    <property type="component" value="Unassembled WGS sequence"/>
</dbReference>
<dbReference type="SUPFAM" id="SSF56801">
    <property type="entry name" value="Acetyl-CoA synthetase-like"/>
    <property type="match status" value="1"/>
</dbReference>
<dbReference type="InterPro" id="IPR045851">
    <property type="entry name" value="AMP-bd_C_sf"/>
</dbReference>
<keyword evidence="2" id="KW-0596">Phosphopantetheine</keyword>
<dbReference type="Pfam" id="PF00975">
    <property type="entry name" value="Thioesterase"/>
    <property type="match status" value="1"/>
</dbReference>
<gene>
    <name evidence="5" type="primary">dhbF_1</name>
    <name evidence="5" type="ORF">MSIMFB_00011</name>
</gene>
<dbReference type="SUPFAM" id="SSF47336">
    <property type="entry name" value="ACP-like"/>
    <property type="match status" value="1"/>
</dbReference>
<dbReference type="InterPro" id="IPR020806">
    <property type="entry name" value="PKS_PP-bd"/>
</dbReference>
<dbReference type="SMART" id="SM00823">
    <property type="entry name" value="PKS_PP"/>
    <property type="match status" value="1"/>
</dbReference>
<evidence type="ECO:0000259" key="4">
    <source>
        <dbReference type="PROSITE" id="PS50075"/>
    </source>
</evidence>
<dbReference type="PANTHER" id="PTHR44845">
    <property type="entry name" value="CARRIER DOMAIN-CONTAINING PROTEIN"/>
    <property type="match status" value="1"/>
</dbReference>
<sequence length="417" mass="44723">MEPAEVAAVLAGCDGIDQAVVIARQDRPGDTRLVGYVTGTADPVGVRAQLAGVLPAYMVPAAIVVMARLPLTINGKLDTKALPAPEYTGTQSYRAPTTPTEEILAAIYAQVLGIQRVSIDDSFFDLGGDSLLAMRAIAAINTSLDTNLNVRALFDAPTVTSLVSLLDAPSRALEFAPVRVLQNGSGSPLFCIHHGGGVSWSYRALGPYLDCPIVGIQQDAQSAGSESGSVRSLAKDYAQRLVEFYPGGPYNILGWSFGGNVAHELAIELSRRGYVVRRLIILDAAASHDDAINIYGAEPIDDDALVLDHSLEDAWGPDGINAEVPHARPFGELRDLIVKNTKANIRYRSEHTIDVFDGDLTIFSATRSAPSGAIRQSWRPYVTGDVTDYPVDCTHHEMLTVQAVELFGKQLRAVLES</sequence>
<dbReference type="SMART" id="SM01294">
    <property type="entry name" value="PKS_PP_betabranch"/>
    <property type="match status" value="1"/>
</dbReference>
<keyword evidence="3" id="KW-0597">Phosphoprotein</keyword>
<feature type="domain" description="Carrier" evidence="4">
    <location>
        <begin position="95"/>
        <end position="170"/>
    </location>
</feature>
<name>A0A7Z7IFK6_9MYCO</name>
<protein>
    <submittedName>
        <fullName evidence="5">Dimodular nonribosomal peptide synthase</fullName>
    </submittedName>
</protein>
<dbReference type="PROSITE" id="PS00012">
    <property type="entry name" value="PHOSPHOPANTETHEINE"/>
    <property type="match status" value="1"/>
</dbReference>
<dbReference type="EMBL" id="OCTY01000002">
    <property type="protein sequence ID" value="SOJ52495.1"/>
    <property type="molecule type" value="Genomic_DNA"/>
</dbReference>
<dbReference type="Gene3D" id="3.30.300.30">
    <property type="match status" value="1"/>
</dbReference>
<reference evidence="5 6" key="1">
    <citation type="submission" date="2017-10" db="EMBL/GenBank/DDBJ databases">
        <authorList>
            <consortium name="Urmite Genomes"/>
        </authorList>
    </citation>
    <scope>NUCLEOTIDE SEQUENCE [LARGE SCALE GENOMIC DNA]</scope>
    <source>
        <strain evidence="5 6">FB-527</strain>
    </source>
</reference>
<dbReference type="InterPro" id="IPR025110">
    <property type="entry name" value="AMP-bd_C"/>
</dbReference>
<dbReference type="Pfam" id="PF13193">
    <property type="entry name" value="AMP-binding_C"/>
    <property type="match status" value="1"/>
</dbReference>
<proteinExistence type="predicted"/>
<evidence type="ECO:0000256" key="3">
    <source>
        <dbReference type="ARBA" id="ARBA00022553"/>
    </source>
</evidence>
<dbReference type="PANTHER" id="PTHR44845:SF6">
    <property type="entry name" value="BETA-ALANINE-ACTIVATING ENZYME"/>
    <property type="match status" value="1"/>
</dbReference>
<dbReference type="AlphaFoldDB" id="A0A7Z7IFK6"/>
<comment type="caution">
    <text evidence="5">The sequence shown here is derived from an EMBL/GenBank/DDBJ whole genome shotgun (WGS) entry which is preliminary data.</text>
</comment>
<evidence type="ECO:0000256" key="1">
    <source>
        <dbReference type="ARBA" id="ARBA00001957"/>
    </source>
</evidence>
<comment type="cofactor">
    <cofactor evidence="1">
        <name>pantetheine 4'-phosphate</name>
        <dbReference type="ChEBI" id="CHEBI:47942"/>
    </cofactor>
</comment>
<accession>A0A7Z7IFK6</accession>
<dbReference type="Pfam" id="PF00550">
    <property type="entry name" value="PP-binding"/>
    <property type="match status" value="1"/>
</dbReference>
<dbReference type="InterPro" id="IPR006162">
    <property type="entry name" value="Ppantetheine_attach_site"/>
</dbReference>
<dbReference type="InterPro" id="IPR029058">
    <property type="entry name" value="AB_hydrolase_fold"/>
</dbReference>
<dbReference type="GO" id="GO:0031177">
    <property type="term" value="F:phosphopantetheine binding"/>
    <property type="evidence" value="ECO:0007669"/>
    <property type="project" value="InterPro"/>
</dbReference>
<evidence type="ECO:0000313" key="6">
    <source>
        <dbReference type="Proteomes" id="UP000554965"/>
    </source>
</evidence>
<dbReference type="InterPro" id="IPR009081">
    <property type="entry name" value="PP-bd_ACP"/>
</dbReference>
<dbReference type="InterPro" id="IPR036736">
    <property type="entry name" value="ACP-like_sf"/>
</dbReference>
<dbReference type="FunFam" id="1.10.1200.10:FF:000005">
    <property type="entry name" value="Nonribosomal peptide synthetase 1"/>
    <property type="match status" value="1"/>
</dbReference>